<evidence type="ECO:0000256" key="11">
    <source>
        <dbReference type="PIRSR" id="PIRSR603915-2"/>
    </source>
</evidence>
<dbReference type="Pfam" id="PF02010">
    <property type="entry name" value="REJ"/>
    <property type="match status" value="1"/>
</dbReference>
<protein>
    <submittedName>
        <fullName evidence="12">Polycystic kidney disease protein 1-like 2</fullName>
    </submittedName>
</protein>
<dbReference type="PRINTS" id="PR01433">
    <property type="entry name" value="POLYCYSTIN2"/>
</dbReference>
<evidence type="ECO:0000313" key="12">
    <source>
        <dbReference type="EMBL" id="EKC18483.1"/>
    </source>
</evidence>
<dbReference type="GO" id="GO:0005262">
    <property type="term" value="F:calcium channel activity"/>
    <property type="evidence" value="ECO:0007669"/>
    <property type="project" value="TreeGrafter"/>
</dbReference>
<dbReference type="PANTHER" id="PTHR10877:SF150">
    <property type="entry name" value="REJ DOMAIN-CONTAINING PROTEIN"/>
    <property type="match status" value="1"/>
</dbReference>
<keyword evidence="10" id="KW-0966">Cell projection</keyword>
<dbReference type="InterPro" id="IPR051223">
    <property type="entry name" value="Polycystin"/>
</dbReference>
<dbReference type="InterPro" id="IPR046791">
    <property type="entry name" value="Polycystin_dom"/>
</dbReference>
<dbReference type="InterPro" id="IPR002859">
    <property type="entry name" value="PKD/REJ-like"/>
</dbReference>
<dbReference type="InterPro" id="IPR013783">
    <property type="entry name" value="Ig-like_fold"/>
</dbReference>
<evidence type="ECO:0000256" key="5">
    <source>
        <dbReference type="ARBA" id="ARBA00022475"/>
    </source>
</evidence>
<evidence type="ECO:0000256" key="1">
    <source>
        <dbReference type="ARBA" id="ARBA00004141"/>
    </source>
</evidence>
<organism evidence="12">
    <name type="scientific">Magallana gigas</name>
    <name type="common">Pacific oyster</name>
    <name type="synonym">Crassostrea gigas</name>
    <dbReference type="NCBI Taxonomy" id="29159"/>
    <lineage>
        <taxon>Eukaryota</taxon>
        <taxon>Metazoa</taxon>
        <taxon>Spiralia</taxon>
        <taxon>Lophotrochozoa</taxon>
        <taxon>Mollusca</taxon>
        <taxon>Bivalvia</taxon>
        <taxon>Autobranchia</taxon>
        <taxon>Pteriomorphia</taxon>
        <taxon>Ostreida</taxon>
        <taxon>Ostreoidea</taxon>
        <taxon>Ostreidae</taxon>
        <taxon>Magallana</taxon>
    </lineage>
</organism>
<sequence length="2001" mass="224627">MVNMFRIGALELMSFSLVTTTSSYTLVPGGHISFQFKYEFDQPRNSSSNAIVVTFQALIRSVMIDNSTAVIDDTGQTISFTIPSATFNVHGFGDHTCRFTLSSNPSDTQTVTTTVSYEEKISSLQISCDNFQTVGIPTNVTLQLQSGSNINLAWYINGQSTTTGSNNGNYSVKVQLTSPVDVKTLTTLVQVMEPINNIQIFCDQYQTYGAPVHVTVNITNGYNVNIKWLTNGNIIKQTFHSGKGIRTVTIDFNPTLTGEVNMTALAFNGVSEASSSLVFLIYYAINGFSLQVHPSTIYKNASIYLVRESAANSPQGPISVSVQYGDGNNTFLSIDADNASFLDPGYLFVHHYSVEGHYDVVVNITSPVDQNVFTKTIDIIEPIHNISFWTKKYHEVGEFLVIQANLSKGFNVTTTWKIGSALSNVLIHEGTGDRYFNITESILEKGGIDITANATNIVSQEAHSYTTYFYHRINGIFLVTNVTSTVQAATIYLKTANSTQVPQGLIDVMVDFGDGTNDSTTLDLSSKVLIDQNVPFTHLYQYVGNYTVTGTLTSPLGTEVITSDVEVIQPIFGIEFECKKYLEVGEELVINATLFGGWCVITEWNIGTGAPVEVFDDGNGTRHFQIRYNVTDIGAITITVNARNEVSHAFNSTVVFYLYPLLCPEYIEVGEEIQIQATLLGGHDVTTEWIFGNRSKLEMDHYGNGTREFTVIHNVSGSGETGVLSFKVSPSQGDLRYTVFNMTAEGLLGEDAEYVFDEDSQELRNNEKTIVFDNVTMISAAWNLVEYDTFGYYIPKMIGSNGTLVEIVYLDNPVIADLSIARDELRLSVPNSVLLPPGSVEYRLNIAPGNTSDGSFLLGANASFGVRLNDTNVTTTPMTSSSSSACGLQNFSSGVAKLPFNQDVGTDIAVTVTVFDQTLQDDFTQVITVVSTETPELAINCSFNCDTKVAIRAKTSFMGWCKSCEMENSTMNYEWRLLVKRADFSSYEIVHDFSRNTTTDSQSLVIPENFLEPGVEYMLMLNASYLDQDGSAEVYAKFSTNFPPYNGFCNYTVETGESSIDKEYIQIGDSTYEYHVTPPANTQPVDVNDRTTVSRMFDNFTKDYEGRKRSGNEVAAIRLIGSTASLFKNYSNADATTTEDDIMTGIANTAYVDKSIFPIVVEYQTIMAHMLDLLQYDLQVHCDTNKKHRFSIADLQLIFSSVDSITRLQDYITFDILVAKYDVSKSNCILQELNEGIMFADNNLNLPFWFVYLAWITLVLAAAACAFFLLLYSMEWGKEKSEEWVTSFLLSFLESILFVDPLKVVFVSLIFATIFKSMREEKPPSIDLDELRKASSHYNGDSRQNFLALVNNILKKNEPPNEEDLHILRKRRLEEKKARKAAYDILFFAVYIFVLFSASYIQRDMRSFNYKWNIENYLLANGVSQLGFSGINETKDFINWINRTLIPTFYPVNDYRGISLSEIDKKWFGDGSSIRVGPARLRQMRSKREICTVWSITWPKNCVEKYSELDEETSPFCLGWNPYNKTTCSGITYESTIITANAWKYTNAKDIWGFSILGEYNSYSGGGYILEFTKNREQAVAMLNELMKYYWIDRATRAIFLEFTVYNPNTNLFAYVIFLCEFPETGGTLIWTDIQSFRPVLSSDEVGAYAILCYIVIITYLLGYLFRIVYKTATKGCLNFFKAPWNIIDFILTILGFSCIGIYILRYIDAYKAMQMYSDNILTGTNQFINFGHIVVWDNLFNALFAIMVFISTLKMLRILGYNRKFTEIIAVVTNAGSEIAGFSVVFFVMFSAFVFFGFFLFGVHLEGYKSVFATCSTLANTFIGKNKLDTLMVAAPKTAQFYYFMYMVCVIMMLLTMFAAILNKSIAEVKAELAEYTDTIGIVDICWKSAKSFFGMFFSFNTRSEDMQNKNENENMQKIQSMRNGSIEVSNVLALIRHTFNEFGDLQKKGVKQEEFSQLHVHSNHPPKANDTRLHGDSVTLNLGSVGFLVFFIFRSLQGG</sequence>
<keyword evidence="7" id="KW-1133">Transmembrane helix</keyword>
<evidence type="ECO:0000256" key="3">
    <source>
        <dbReference type="ARBA" id="ARBA00004316"/>
    </source>
</evidence>
<evidence type="ECO:0000256" key="10">
    <source>
        <dbReference type="ARBA" id="ARBA00023273"/>
    </source>
</evidence>
<dbReference type="InterPro" id="IPR035986">
    <property type="entry name" value="PKD_dom_sf"/>
</dbReference>
<accession>K1PAM8</accession>
<dbReference type="InterPro" id="IPR003915">
    <property type="entry name" value="PKD_2"/>
</dbReference>
<reference evidence="12" key="1">
    <citation type="journal article" date="2012" name="Nature">
        <title>The oyster genome reveals stress adaptation and complexity of shell formation.</title>
        <authorList>
            <person name="Zhang G."/>
            <person name="Fang X."/>
            <person name="Guo X."/>
            <person name="Li L."/>
            <person name="Luo R."/>
            <person name="Xu F."/>
            <person name="Yang P."/>
            <person name="Zhang L."/>
            <person name="Wang X."/>
            <person name="Qi H."/>
            <person name="Xiong Z."/>
            <person name="Que H."/>
            <person name="Xie Y."/>
            <person name="Holland P.W."/>
            <person name="Paps J."/>
            <person name="Zhu Y."/>
            <person name="Wu F."/>
            <person name="Chen Y."/>
            <person name="Wang J."/>
            <person name="Peng C."/>
            <person name="Meng J."/>
            <person name="Yang L."/>
            <person name="Liu J."/>
            <person name="Wen B."/>
            <person name="Zhang N."/>
            <person name="Huang Z."/>
            <person name="Zhu Q."/>
            <person name="Feng Y."/>
            <person name="Mount A."/>
            <person name="Hedgecock D."/>
            <person name="Xu Z."/>
            <person name="Liu Y."/>
            <person name="Domazet-Loso T."/>
            <person name="Du Y."/>
            <person name="Sun X."/>
            <person name="Zhang S."/>
            <person name="Liu B."/>
            <person name="Cheng P."/>
            <person name="Jiang X."/>
            <person name="Li J."/>
            <person name="Fan D."/>
            <person name="Wang W."/>
            <person name="Fu W."/>
            <person name="Wang T."/>
            <person name="Wang B."/>
            <person name="Zhang J."/>
            <person name="Peng Z."/>
            <person name="Li Y."/>
            <person name="Li N."/>
            <person name="Wang J."/>
            <person name="Chen M."/>
            <person name="He Y."/>
            <person name="Tan F."/>
            <person name="Song X."/>
            <person name="Zheng Q."/>
            <person name="Huang R."/>
            <person name="Yang H."/>
            <person name="Du X."/>
            <person name="Chen L."/>
            <person name="Yang M."/>
            <person name="Gaffney P.M."/>
            <person name="Wang S."/>
            <person name="Luo L."/>
            <person name="She Z."/>
            <person name="Ming Y."/>
            <person name="Huang W."/>
            <person name="Zhang S."/>
            <person name="Huang B."/>
            <person name="Zhang Y."/>
            <person name="Qu T."/>
            <person name="Ni P."/>
            <person name="Miao G."/>
            <person name="Wang J."/>
            <person name="Wang Q."/>
            <person name="Steinberg C.E."/>
            <person name="Wang H."/>
            <person name="Li N."/>
            <person name="Qian L."/>
            <person name="Zhang G."/>
            <person name="Li Y."/>
            <person name="Yang H."/>
            <person name="Liu X."/>
            <person name="Wang J."/>
            <person name="Yin Y."/>
            <person name="Wang J."/>
        </authorList>
    </citation>
    <scope>NUCLEOTIDE SEQUENCE [LARGE SCALE GENOMIC DNA]</scope>
    <source>
        <strain evidence="12">05x7-T-G4-1.051#20</strain>
    </source>
</reference>
<dbReference type="Pfam" id="PF20519">
    <property type="entry name" value="Polycystin_dom"/>
    <property type="match status" value="1"/>
</dbReference>
<dbReference type="EMBL" id="JH817328">
    <property type="protein sequence ID" value="EKC18483.1"/>
    <property type="molecule type" value="Genomic_DNA"/>
</dbReference>
<keyword evidence="5" id="KW-1003">Cell membrane</keyword>
<evidence type="ECO:0000256" key="7">
    <source>
        <dbReference type="ARBA" id="ARBA00022989"/>
    </source>
</evidence>
<dbReference type="InterPro" id="IPR013122">
    <property type="entry name" value="PKD1_2_channel"/>
</dbReference>
<dbReference type="GO" id="GO:0016020">
    <property type="term" value="C:membrane"/>
    <property type="evidence" value="ECO:0007669"/>
    <property type="project" value="UniProtKB-SubCell"/>
</dbReference>
<evidence type="ECO:0000256" key="8">
    <source>
        <dbReference type="ARBA" id="ARBA00023136"/>
    </source>
</evidence>
<dbReference type="SUPFAM" id="SSF49299">
    <property type="entry name" value="PKD domain"/>
    <property type="match status" value="1"/>
</dbReference>
<dbReference type="GO" id="GO:0005509">
    <property type="term" value="F:calcium ion binding"/>
    <property type="evidence" value="ECO:0007669"/>
    <property type="project" value="InterPro"/>
</dbReference>
<gene>
    <name evidence="12" type="ORF">CGI_10012276</name>
</gene>
<comment type="similarity">
    <text evidence="4">Belongs to the polycystin family.</text>
</comment>
<dbReference type="HOGENOM" id="CLU_233907_0_0_1"/>
<dbReference type="GO" id="GO:0050982">
    <property type="term" value="P:detection of mechanical stimulus"/>
    <property type="evidence" value="ECO:0007669"/>
    <property type="project" value="TreeGrafter"/>
</dbReference>
<dbReference type="InterPro" id="IPR000601">
    <property type="entry name" value="PKD_dom"/>
</dbReference>
<comment type="subcellular location">
    <subcellularLocation>
        <location evidence="2">Cell membrane</location>
    </subcellularLocation>
    <subcellularLocation>
        <location evidence="3">Cell projection</location>
    </subcellularLocation>
    <subcellularLocation>
        <location evidence="1">Membrane</location>
        <topology evidence="1">Multi-pass membrane protein</topology>
    </subcellularLocation>
</comment>
<dbReference type="PROSITE" id="PS50093">
    <property type="entry name" value="PKD"/>
    <property type="match status" value="1"/>
</dbReference>
<dbReference type="Gene3D" id="2.60.40.10">
    <property type="entry name" value="Immunoglobulins"/>
    <property type="match status" value="1"/>
</dbReference>
<proteinExistence type="inferred from homology"/>
<evidence type="ECO:0000256" key="4">
    <source>
        <dbReference type="ARBA" id="ARBA00007200"/>
    </source>
</evidence>
<name>K1PAM8_MAGGI</name>
<keyword evidence="8" id="KW-0472">Membrane</keyword>
<dbReference type="Pfam" id="PF08016">
    <property type="entry name" value="PKD_channel"/>
    <property type="match status" value="1"/>
</dbReference>
<dbReference type="InParanoid" id="K1PAM8"/>
<keyword evidence="9" id="KW-0325">Glycoprotein</keyword>
<dbReference type="PANTHER" id="PTHR10877">
    <property type="entry name" value="POLYCYSTIN FAMILY MEMBER"/>
    <property type="match status" value="1"/>
</dbReference>
<evidence type="ECO:0000256" key="6">
    <source>
        <dbReference type="ARBA" id="ARBA00022692"/>
    </source>
</evidence>
<evidence type="ECO:0000256" key="2">
    <source>
        <dbReference type="ARBA" id="ARBA00004236"/>
    </source>
</evidence>
<keyword evidence="6" id="KW-0812">Transmembrane</keyword>
<evidence type="ECO:0000256" key="9">
    <source>
        <dbReference type="ARBA" id="ARBA00023180"/>
    </source>
</evidence>
<feature type="disulfide bond" evidence="11">
    <location>
        <begin position="1491"/>
        <end position="1502"/>
    </location>
</feature>